<feature type="region of interest" description="Disordered" evidence="1">
    <location>
        <begin position="572"/>
        <end position="636"/>
    </location>
</feature>
<feature type="compositionally biased region" description="Polar residues" evidence="1">
    <location>
        <begin position="464"/>
        <end position="492"/>
    </location>
</feature>
<reference evidence="2" key="1">
    <citation type="journal article" date="2020" name="Stud. Mycol.">
        <title>101 Dothideomycetes genomes: a test case for predicting lifestyles and emergence of pathogens.</title>
        <authorList>
            <person name="Haridas S."/>
            <person name="Albert R."/>
            <person name="Binder M."/>
            <person name="Bloem J."/>
            <person name="Labutti K."/>
            <person name="Salamov A."/>
            <person name="Andreopoulos B."/>
            <person name="Baker S."/>
            <person name="Barry K."/>
            <person name="Bills G."/>
            <person name="Bluhm B."/>
            <person name="Cannon C."/>
            <person name="Castanera R."/>
            <person name="Culley D."/>
            <person name="Daum C."/>
            <person name="Ezra D."/>
            <person name="Gonzalez J."/>
            <person name="Henrissat B."/>
            <person name="Kuo A."/>
            <person name="Liang C."/>
            <person name="Lipzen A."/>
            <person name="Lutzoni F."/>
            <person name="Magnuson J."/>
            <person name="Mondo S."/>
            <person name="Nolan M."/>
            <person name="Ohm R."/>
            <person name="Pangilinan J."/>
            <person name="Park H.-J."/>
            <person name="Ramirez L."/>
            <person name="Alfaro M."/>
            <person name="Sun H."/>
            <person name="Tritt A."/>
            <person name="Yoshinaga Y."/>
            <person name="Zwiers L.-H."/>
            <person name="Turgeon B."/>
            <person name="Goodwin S."/>
            <person name="Spatafora J."/>
            <person name="Crous P."/>
            <person name="Grigoriev I."/>
        </authorList>
    </citation>
    <scope>NUCLEOTIDE SEQUENCE</scope>
    <source>
        <strain evidence="2">ATCC 16933</strain>
    </source>
</reference>
<feature type="compositionally biased region" description="Basic residues" evidence="1">
    <location>
        <begin position="589"/>
        <end position="604"/>
    </location>
</feature>
<feature type="compositionally biased region" description="Pro residues" evidence="1">
    <location>
        <begin position="9"/>
        <end position="21"/>
    </location>
</feature>
<evidence type="ECO:0000313" key="2">
    <source>
        <dbReference type="EMBL" id="KAF2457912.1"/>
    </source>
</evidence>
<protein>
    <submittedName>
        <fullName evidence="2">Uncharacterized protein</fullName>
    </submittedName>
</protein>
<feature type="compositionally biased region" description="Basic and acidic residues" evidence="1">
    <location>
        <begin position="493"/>
        <end position="507"/>
    </location>
</feature>
<feature type="region of interest" description="Disordered" evidence="1">
    <location>
        <begin position="395"/>
        <end position="426"/>
    </location>
</feature>
<feature type="compositionally biased region" description="Basic and acidic residues" evidence="1">
    <location>
        <begin position="514"/>
        <end position="525"/>
    </location>
</feature>
<sequence>MGISSSSPKPTPPLSSMPSPRPGSRSPKPEGPKPEGLGPSSPHLRTPDSHGPTSPLIDFQYPHRLMVPKRPILKRGSGSWGSESSTSPERLSGRSTLPPPIGLPRPASSTGINRTVSWDIPKRESWTSKSDSELNELQGRTPEFVSQKHEDTATKDVPRLIVPTDGESPTSSSSRSALEIATANMASVSKDTNTSARAQHEPMFTVHHFSPSVPLPSPAEFSEAHALSEGSIQHNSPDHAGAKMPMAPLGLWNSRGPLRYASENGRQPPRVRLSLDKGVRKSSLAEPATTRSDVRVVSLTPGLHDISVGSGATEVAQARPPKLSIVQLIESENSAYEILWEGTESGSSAGSGRESTSWCGCENGNHECFMLSNPLAQRPHGLEAINAKLSEWSWENQQEPVRREPQFGHGRPDEDVQHHHHDLPKFSTATKDGRLIYSNNDPILIAPANTQQHSAINTKEHSRQTSQHVSFGPTRENSPPASLVGTSSNDPSDQAREAEDALGELRRPSRGKNKVSDPSDHRGERFGTAIGASSGRRRMSRAPSNTASDAWSFLGHRDSLALAHERIMKVNNEHQPIITPRKDSVSIAKSKKMKKTHPRKKSSTRRSDAAKTFKLQGSMKNSSKTTASQDESLSST</sequence>
<organism evidence="2 3">
    <name type="scientific">Lineolata rhizophorae</name>
    <dbReference type="NCBI Taxonomy" id="578093"/>
    <lineage>
        <taxon>Eukaryota</taxon>
        <taxon>Fungi</taxon>
        <taxon>Dikarya</taxon>
        <taxon>Ascomycota</taxon>
        <taxon>Pezizomycotina</taxon>
        <taxon>Dothideomycetes</taxon>
        <taxon>Dothideomycetes incertae sedis</taxon>
        <taxon>Lineolatales</taxon>
        <taxon>Lineolataceae</taxon>
        <taxon>Lineolata</taxon>
    </lineage>
</organism>
<proteinExistence type="predicted"/>
<feature type="compositionally biased region" description="Polar residues" evidence="1">
    <location>
        <begin position="107"/>
        <end position="116"/>
    </location>
</feature>
<accession>A0A6A6P2F5</accession>
<feature type="compositionally biased region" description="Low complexity" evidence="1">
    <location>
        <begin position="76"/>
        <end position="87"/>
    </location>
</feature>
<dbReference type="OrthoDB" id="3944862at2759"/>
<feature type="region of interest" description="Disordered" evidence="1">
    <location>
        <begin position="454"/>
        <end position="550"/>
    </location>
</feature>
<feature type="compositionally biased region" description="Polar residues" evidence="1">
    <location>
        <begin position="618"/>
        <end position="636"/>
    </location>
</feature>
<feature type="compositionally biased region" description="Basic and acidic residues" evidence="1">
    <location>
        <begin position="120"/>
        <end position="132"/>
    </location>
</feature>
<dbReference type="AlphaFoldDB" id="A0A6A6P2F5"/>
<dbReference type="Proteomes" id="UP000799766">
    <property type="component" value="Unassembled WGS sequence"/>
</dbReference>
<evidence type="ECO:0000313" key="3">
    <source>
        <dbReference type="Proteomes" id="UP000799766"/>
    </source>
</evidence>
<dbReference type="EMBL" id="MU001679">
    <property type="protein sequence ID" value="KAF2457912.1"/>
    <property type="molecule type" value="Genomic_DNA"/>
</dbReference>
<feature type="compositionally biased region" description="Basic and acidic residues" evidence="1">
    <location>
        <begin position="400"/>
        <end position="417"/>
    </location>
</feature>
<feature type="region of interest" description="Disordered" evidence="1">
    <location>
        <begin position="1"/>
        <end position="154"/>
    </location>
</feature>
<keyword evidence="3" id="KW-1185">Reference proteome</keyword>
<evidence type="ECO:0000256" key="1">
    <source>
        <dbReference type="SAM" id="MobiDB-lite"/>
    </source>
</evidence>
<gene>
    <name evidence="2" type="ORF">BDY21DRAFT_19062</name>
</gene>
<name>A0A6A6P2F5_9PEZI</name>